<feature type="region of interest" description="Disordered" evidence="6">
    <location>
        <begin position="117"/>
        <end position="152"/>
    </location>
</feature>
<evidence type="ECO:0000313" key="9">
    <source>
        <dbReference type="EMBL" id="WBP89680.1"/>
    </source>
</evidence>
<dbReference type="InterPro" id="IPR037185">
    <property type="entry name" value="EmrE-like"/>
</dbReference>
<keyword evidence="4 7" id="KW-1133">Transmembrane helix</keyword>
<dbReference type="InterPro" id="IPR050638">
    <property type="entry name" value="AA-Vitamin_Transporters"/>
</dbReference>
<dbReference type="EMBL" id="CP115450">
    <property type="protein sequence ID" value="WBP89680.1"/>
    <property type="molecule type" value="Genomic_DNA"/>
</dbReference>
<evidence type="ECO:0000256" key="2">
    <source>
        <dbReference type="ARBA" id="ARBA00007362"/>
    </source>
</evidence>
<name>A0ABY7QAE1_9ACTN</name>
<feature type="transmembrane region" description="Helical" evidence="7">
    <location>
        <begin position="280"/>
        <end position="298"/>
    </location>
</feature>
<evidence type="ECO:0000256" key="4">
    <source>
        <dbReference type="ARBA" id="ARBA00022989"/>
    </source>
</evidence>
<feature type="transmembrane region" description="Helical" evidence="7">
    <location>
        <begin position="159"/>
        <end position="176"/>
    </location>
</feature>
<dbReference type="InterPro" id="IPR000620">
    <property type="entry name" value="EamA_dom"/>
</dbReference>
<feature type="transmembrane region" description="Helical" evidence="7">
    <location>
        <begin position="90"/>
        <end position="112"/>
    </location>
</feature>
<dbReference type="PANTHER" id="PTHR32322">
    <property type="entry name" value="INNER MEMBRANE TRANSPORTER"/>
    <property type="match status" value="1"/>
</dbReference>
<proteinExistence type="inferred from homology"/>
<dbReference type="Proteomes" id="UP001212821">
    <property type="component" value="Chromosome"/>
</dbReference>
<evidence type="ECO:0000256" key="6">
    <source>
        <dbReference type="SAM" id="MobiDB-lite"/>
    </source>
</evidence>
<comment type="similarity">
    <text evidence="2">Belongs to the EamA transporter family.</text>
</comment>
<feature type="transmembrane region" description="Helical" evidence="7">
    <location>
        <begin position="182"/>
        <end position="204"/>
    </location>
</feature>
<keyword evidence="3 7" id="KW-0812">Transmembrane</keyword>
<comment type="subcellular location">
    <subcellularLocation>
        <location evidence="1">Membrane</location>
        <topology evidence="1">Multi-pass membrane protein</topology>
    </subcellularLocation>
</comment>
<keyword evidence="5 7" id="KW-0472">Membrane</keyword>
<feature type="transmembrane region" description="Helical" evidence="7">
    <location>
        <begin position="57"/>
        <end position="78"/>
    </location>
</feature>
<evidence type="ECO:0000313" key="10">
    <source>
        <dbReference type="Proteomes" id="UP001212821"/>
    </source>
</evidence>
<reference evidence="10" key="1">
    <citation type="submission" date="2022-12" db="EMBL/GenBank/DDBJ databases">
        <authorList>
            <person name="Mo P."/>
        </authorList>
    </citation>
    <scope>NUCLEOTIDE SEQUENCE [LARGE SCALE GENOMIC DNA]</scope>
    <source>
        <strain evidence="10">HUAS 3-15</strain>
    </source>
</reference>
<keyword evidence="10" id="KW-1185">Reference proteome</keyword>
<gene>
    <name evidence="9" type="ORF">O1G21_30080</name>
</gene>
<dbReference type="PANTHER" id="PTHR32322:SF2">
    <property type="entry name" value="EAMA DOMAIN-CONTAINING PROTEIN"/>
    <property type="match status" value="1"/>
</dbReference>
<feature type="transmembrane region" description="Helical" evidence="7">
    <location>
        <begin position="249"/>
        <end position="268"/>
    </location>
</feature>
<organism evidence="9 10">
    <name type="scientific">Kitasatospora cathayae</name>
    <dbReference type="NCBI Taxonomy" id="3004092"/>
    <lineage>
        <taxon>Bacteria</taxon>
        <taxon>Bacillati</taxon>
        <taxon>Actinomycetota</taxon>
        <taxon>Actinomycetes</taxon>
        <taxon>Kitasatosporales</taxon>
        <taxon>Streptomycetaceae</taxon>
        <taxon>Kitasatospora</taxon>
    </lineage>
</organism>
<evidence type="ECO:0000256" key="3">
    <source>
        <dbReference type="ARBA" id="ARBA00022692"/>
    </source>
</evidence>
<protein>
    <submittedName>
        <fullName evidence="9">DMT family transporter</fullName>
    </submittedName>
</protein>
<feature type="compositionally biased region" description="Basic and acidic residues" evidence="6">
    <location>
        <begin position="118"/>
        <end position="148"/>
    </location>
</feature>
<evidence type="ECO:0000259" key="8">
    <source>
        <dbReference type="Pfam" id="PF00892"/>
    </source>
</evidence>
<evidence type="ECO:0000256" key="7">
    <source>
        <dbReference type="SAM" id="Phobius"/>
    </source>
</evidence>
<dbReference type="SUPFAM" id="SSF103481">
    <property type="entry name" value="Multidrug resistance efflux transporter EmrE"/>
    <property type="match status" value="2"/>
</dbReference>
<feature type="transmembrane region" description="Helical" evidence="7">
    <location>
        <begin position="304"/>
        <end position="322"/>
    </location>
</feature>
<feature type="transmembrane region" description="Helical" evidence="7">
    <location>
        <begin position="216"/>
        <end position="237"/>
    </location>
</feature>
<feature type="transmembrane region" description="Helical" evidence="7">
    <location>
        <begin position="28"/>
        <end position="45"/>
    </location>
</feature>
<dbReference type="RefSeq" id="WP_270148099.1">
    <property type="nucleotide sequence ID" value="NZ_CP115450.1"/>
</dbReference>
<feature type="domain" description="EamA" evidence="8">
    <location>
        <begin position="3"/>
        <end position="110"/>
    </location>
</feature>
<sequence length="353" mass="36251">MAVLALFWGSGFLWIRVALQHGLTPVQITVLRAALGAAVLLLLARSARQRLPRGGALWQRLAVAAFFCNALPFLLTAYGERSVGSGTAGVLHATTPLWSLLIGLALGTERVLGTGRAARTDRTAGADRTARTDRTADTDTDRATDTETRGPSSYHPLRLTGLLLGFAGVLVILAPWRESGGISVPGALALLGAAASYAVAFAYMARALTGTGPAPFALSAAQLTAAAGLSAVALPTVGPLNPFAGADPLGLAAVTVLGVACTGLTFHLNYRLIATEGPTSAATVGYLLPVVSTALGALVLGEQLTVRAVAGTVVVLVGVFLVKHRPKPRAVVPLLTELLSRRATDQPAPPTNP</sequence>
<feature type="domain" description="EamA" evidence="8">
    <location>
        <begin position="185"/>
        <end position="322"/>
    </location>
</feature>
<accession>A0ABY7QAE1</accession>
<evidence type="ECO:0000256" key="1">
    <source>
        <dbReference type="ARBA" id="ARBA00004141"/>
    </source>
</evidence>
<evidence type="ECO:0000256" key="5">
    <source>
        <dbReference type="ARBA" id="ARBA00023136"/>
    </source>
</evidence>
<dbReference type="Pfam" id="PF00892">
    <property type="entry name" value="EamA"/>
    <property type="match status" value="2"/>
</dbReference>